<accession>A0A4S4AQU9</accession>
<organism evidence="2 3">
    <name type="scientific">Pseudothauera rhizosphaerae</name>
    <dbReference type="NCBI Taxonomy" id="2565932"/>
    <lineage>
        <taxon>Bacteria</taxon>
        <taxon>Pseudomonadati</taxon>
        <taxon>Pseudomonadota</taxon>
        <taxon>Betaproteobacteria</taxon>
        <taxon>Rhodocyclales</taxon>
        <taxon>Zoogloeaceae</taxon>
        <taxon>Pseudothauera</taxon>
    </lineage>
</organism>
<feature type="signal peptide" evidence="1">
    <location>
        <begin position="1"/>
        <end position="32"/>
    </location>
</feature>
<dbReference type="EMBL" id="SSOD01000005">
    <property type="protein sequence ID" value="THF62140.1"/>
    <property type="molecule type" value="Genomic_DNA"/>
</dbReference>
<dbReference type="InterPro" id="IPR010727">
    <property type="entry name" value="DUF1302"/>
</dbReference>
<comment type="caution">
    <text evidence="2">The sequence shown here is derived from an EMBL/GenBank/DDBJ whole genome shotgun (WGS) entry which is preliminary data.</text>
</comment>
<evidence type="ECO:0000256" key="1">
    <source>
        <dbReference type="SAM" id="SignalP"/>
    </source>
</evidence>
<dbReference type="Pfam" id="PF06980">
    <property type="entry name" value="DUF1302"/>
    <property type="match status" value="1"/>
</dbReference>
<gene>
    <name evidence="2" type="ORF">E6O51_08275</name>
</gene>
<proteinExistence type="predicted"/>
<dbReference type="Proteomes" id="UP000307956">
    <property type="component" value="Unassembled WGS sequence"/>
</dbReference>
<evidence type="ECO:0000313" key="3">
    <source>
        <dbReference type="Proteomes" id="UP000307956"/>
    </source>
</evidence>
<evidence type="ECO:0000313" key="2">
    <source>
        <dbReference type="EMBL" id="THF62140.1"/>
    </source>
</evidence>
<dbReference type="OrthoDB" id="9801336at2"/>
<protein>
    <submittedName>
        <fullName evidence="2">LysR family transcriptional regulator</fullName>
    </submittedName>
</protein>
<keyword evidence="1" id="KW-0732">Signal</keyword>
<dbReference type="RefSeq" id="WP_136384503.1">
    <property type="nucleotide sequence ID" value="NZ_SSOD01000005.1"/>
</dbReference>
<keyword evidence="3" id="KW-1185">Reference proteome</keyword>
<dbReference type="AlphaFoldDB" id="A0A4S4AQU9"/>
<name>A0A4S4AQU9_9RHOO</name>
<sequence length="533" mass="60417">MKKRNRNPGRHRALLGTAIAAGLAFPVLPVQAQEESSLKVDGYLRQEFSWNTRNWEDTPDYDDSGKLSMARTTARLNLDWKATEDVSVVAKLRAVGEVQTGFLRHLEKMGAHNYRDGNIMELYNRNRISDVIRELYVDFPLGERTRVRLGKQQIAWGETDFFAANDLVHGFDWTWRSFLEPANEELRKANIMAKVNIDVPELEGGIEMFIRPGWDRKSDIGTELEIYGGRWSSQPWAGVDFRNIDPYDFENDKGDVRDVTGGIRWSGLAGDINYSVSYLKTYWPAAIMNGTSKFNGIPGFSDVETEGRADTNGMFGDIIYPKVDVFGFTASGYSEWADAVFSTEVAYVKDAAYNFSAIPGSLATQNVAPGFDGVKYKDVLAWMVRMDKNLAFTQSLLGTEKPAFFSVQLFDKWIQDYDKDERLLYSVGWGGKAKEHSFLLTGILGLSYDNGRIRPELVVGTDLSNGGGFAVPSVTFELARNWRWKVEYDKFWDDEWRDGSKCAPPNAGNCDSTTLFGYYHKRDQFYTSLTYLF</sequence>
<reference evidence="2 3" key="1">
    <citation type="submission" date="2019-04" db="EMBL/GenBank/DDBJ databases">
        <title>Azoarcus rhizosphaerae sp. nov. isolated from rhizosphere of Ficus religiosa.</title>
        <authorList>
            <person name="Lin S.-Y."/>
            <person name="Hameed A."/>
            <person name="Hsu Y.-H."/>
            <person name="Young C.-C."/>
        </authorList>
    </citation>
    <scope>NUCLEOTIDE SEQUENCE [LARGE SCALE GENOMIC DNA]</scope>
    <source>
        <strain evidence="2 3">CC-YHH848</strain>
    </source>
</reference>
<feature type="chain" id="PRO_5020360701" evidence="1">
    <location>
        <begin position="33"/>
        <end position="533"/>
    </location>
</feature>